<dbReference type="GO" id="GO:0016787">
    <property type="term" value="F:hydrolase activity"/>
    <property type="evidence" value="ECO:0007669"/>
    <property type="project" value="UniProtKB-KW"/>
</dbReference>
<dbReference type="PANTHER" id="PTHR46825">
    <property type="entry name" value="D-ALANYL-D-ALANINE-CARBOXYPEPTIDASE/ENDOPEPTIDASE AMPH"/>
    <property type="match status" value="1"/>
</dbReference>
<keyword evidence="3 5" id="KW-0378">Hydrolase</keyword>
<protein>
    <recommendedName>
        <fullName evidence="5">Beta-lactamase</fullName>
        <ecNumber evidence="5">3.5.2.6</ecNumber>
    </recommendedName>
</protein>
<dbReference type="EMBL" id="JBEZVI010000020">
    <property type="protein sequence ID" value="MEU3712934.1"/>
    <property type="molecule type" value="Genomic_DNA"/>
</dbReference>
<dbReference type="Gene3D" id="3.40.710.10">
    <property type="entry name" value="DD-peptidase/beta-lactamase superfamily"/>
    <property type="match status" value="1"/>
</dbReference>
<comment type="similarity">
    <text evidence="2 5">Belongs to the class-C beta-lactamase family.</text>
</comment>
<feature type="domain" description="Beta-lactamase-related" evidence="6">
    <location>
        <begin position="7"/>
        <end position="326"/>
    </location>
</feature>
<comment type="catalytic activity">
    <reaction evidence="1 5">
        <text>a beta-lactam + H2O = a substituted beta-amino acid</text>
        <dbReference type="Rhea" id="RHEA:20401"/>
        <dbReference type="ChEBI" id="CHEBI:15377"/>
        <dbReference type="ChEBI" id="CHEBI:35627"/>
        <dbReference type="ChEBI" id="CHEBI:140347"/>
        <dbReference type="EC" id="3.5.2.6"/>
    </reaction>
</comment>
<accession>A0ABV2Z4K5</accession>
<dbReference type="Proteomes" id="UP001550853">
    <property type="component" value="Unassembled WGS sequence"/>
</dbReference>
<dbReference type="SUPFAM" id="SSF56601">
    <property type="entry name" value="beta-lactamase/transpeptidase-like"/>
    <property type="match status" value="1"/>
</dbReference>
<dbReference type="EC" id="3.5.2.6" evidence="5"/>
<dbReference type="InterPro" id="IPR001466">
    <property type="entry name" value="Beta-lactam-related"/>
</dbReference>
<evidence type="ECO:0000256" key="3">
    <source>
        <dbReference type="ARBA" id="ARBA00022801"/>
    </source>
</evidence>
<name>A0ABV2Z4K5_9ACTN</name>
<evidence type="ECO:0000256" key="1">
    <source>
        <dbReference type="ARBA" id="ARBA00001526"/>
    </source>
</evidence>
<dbReference type="InterPro" id="IPR050491">
    <property type="entry name" value="AmpC-like"/>
</dbReference>
<sequence>MALTDRVADAVAAVEAPDVVVAVTRRGARTVLSGGTAPPPPGGRRALRYEIGSLSKTFTVLLLATLVQDGTVGTDDRLTDRLPRHTPPHHTAHGITLRHLATHTSGLPRVPRELLPAGLFQPYANGYHGYGTDRLLHSFARTRPRPPGTRWHYSNFGLALLGCALTRATGTAFPALLTRRVLDPLGLTGTALEPGTTGTDALGHRADGRTPVPPGSMGAFAPAAAVRATPDDLLTYLEAQLTPGSTPLAGAVRAVQVPQLRRGAGRPHTHTLTWFQHPAPGGPLLFHLGATFGQQAFVGFHPASGTGVAAVATRRGRACRLTETAYELLYALGGDAAGR</sequence>
<evidence type="ECO:0000313" key="8">
    <source>
        <dbReference type="Proteomes" id="UP001550853"/>
    </source>
</evidence>
<gene>
    <name evidence="7" type="ORF">AB0E61_22930</name>
</gene>
<dbReference type="PROSITE" id="PS00336">
    <property type="entry name" value="BETA_LACTAMASE_C"/>
    <property type="match status" value="1"/>
</dbReference>
<evidence type="ECO:0000256" key="2">
    <source>
        <dbReference type="ARBA" id="ARBA00007840"/>
    </source>
</evidence>
<comment type="caution">
    <text evidence="7">The sequence shown here is derived from an EMBL/GenBank/DDBJ whole genome shotgun (WGS) entry which is preliminary data.</text>
</comment>
<organism evidence="7 8">
    <name type="scientific">Streptomyces catenulae</name>
    <dbReference type="NCBI Taxonomy" id="66875"/>
    <lineage>
        <taxon>Bacteria</taxon>
        <taxon>Bacillati</taxon>
        <taxon>Actinomycetota</taxon>
        <taxon>Actinomycetes</taxon>
        <taxon>Kitasatosporales</taxon>
        <taxon>Streptomycetaceae</taxon>
        <taxon>Streptomyces</taxon>
    </lineage>
</organism>
<keyword evidence="4 5" id="KW-0046">Antibiotic resistance</keyword>
<evidence type="ECO:0000256" key="4">
    <source>
        <dbReference type="ARBA" id="ARBA00023251"/>
    </source>
</evidence>
<proteinExistence type="inferred from homology"/>
<evidence type="ECO:0000259" key="6">
    <source>
        <dbReference type="Pfam" id="PF00144"/>
    </source>
</evidence>
<dbReference type="RefSeq" id="WP_245654959.1">
    <property type="nucleotide sequence ID" value="NZ_JBEZVI010000020.1"/>
</dbReference>
<evidence type="ECO:0000256" key="5">
    <source>
        <dbReference type="RuleBase" id="RU361140"/>
    </source>
</evidence>
<dbReference type="InterPro" id="IPR001586">
    <property type="entry name" value="Beta-lactam_class-C_AS"/>
</dbReference>
<dbReference type="Pfam" id="PF00144">
    <property type="entry name" value="Beta-lactamase"/>
    <property type="match status" value="1"/>
</dbReference>
<keyword evidence="8" id="KW-1185">Reference proteome</keyword>
<dbReference type="InterPro" id="IPR012338">
    <property type="entry name" value="Beta-lactam/transpept-like"/>
</dbReference>
<reference evidence="7 8" key="1">
    <citation type="submission" date="2024-06" db="EMBL/GenBank/DDBJ databases">
        <title>The Natural Products Discovery Center: Release of the First 8490 Sequenced Strains for Exploring Actinobacteria Biosynthetic Diversity.</title>
        <authorList>
            <person name="Kalkreuter E."/>
            <person name="Kautsar S.A."/>
            <person name="Yang D."/>
            <person name="Bader C.D."/>
            <person name="Teijaro C.N."/>
            <person name="Fluegel L."/>
            <person name="Davis C.M."/>
            <person name="Simpson J.R."/>
            <person name="Lauterbach L."/>
            <person name="Steele A.D."/>
            <person name="Gui C."/>
            <person name="Meng S."/>
            <person name="Li G."/>
            <person name="Viehrig K."/>
            <person name="Ye F."/>
            <person name="Su P."/>
            <person name="Kiefer A.F."/>
            <person name="Nichols A."/>
            <person name="Cepeda A.J."/>
            <person name="Yan W."/>
            <person name="Fan B."/>
            <person name="Jiang Y."/>
            <person name="Adhikari A."/>
            <person name="Zheng C.-J."/>
            <person name="Schuster L."/>
            <person name="Cowan T.M."/>
            <person name="Smanski M.J."/>
            <person name="Chevrette M.G."/>
            <person name="De Carvalho L.P.S."/>
            <person name="Shen B."/>
        </authorList>
    </citation>
    <scope>NUCLEOTIDE SEQUENCE [LARGE SCALE GENOMIC DNA]</scope>
    <source>
        <strain evidence="7 8">NPDC033039</strain>
    </source>
</reference>
<evidence type="ECO:0000313" key="7">
    <source>
        <dbReference type="EMBL" id="MEU3712934.1"/>
    </source>
</evidence>
<dbReference type="PANTHER" id="PTHR46825:SF7">
    <property type="entry name" value="D-ALANYL-D-ALANINE CARBOXYPEPTIDASE"/>
    <property type="match status" value="1"/>
</dbReference>